<dbReference type="CDD" id="cd17323">
    <property type="entry name" value="MFS_Tpo1_MDR_like"/>
    <property type="match status" value="1"/>
</dbReference>
<dbReference type="InterPro" id="IPR011701">
    <property type="entry name" value="MFS"/>
</dbReference>
<evidence type="ECO:0000256" key="6">
    <source>
        <dbReference type="SAM" id="Phobius"/>
    </source>
</evidence>
<protein>
    <recommendedName>
        <fullName evidence="7">Major facilitator superfamily (MFS) profile domain-containing protein</fullName>
    </recommendedName>
</protein>
<dbReference type="Proteomes" id="UP001212997">
    <property type="component" value="Unassembled WGS sequence"/>
</dbReference>
<dbReference type="PROSITE" id="PS50850">
    <property type="entry name" value="MFS"/>
    <property type="match status" value="1"/>
</dbReference>
<evidence type="ECO:0000259" key="7">
    <source>
        <dbReference type="PROSITE" id="PS50850"/>
    </source>
</evidence>
<feature type="transmembrane region" description="Helical" evidence="6">
    <location>
        <begin position="82"/>
        <end position="99"/>
    </location>
</feature>
<dbReference type="PANTHER" id="PTHR23502:SF173">
    <property type="entry name" value="MFS-MULTIDRUG-RESISTANCE TRANSPORTER-RELATED"/>
    <property type="match status" value="1"/>
</dbReference>
<reference evidence="8" key="1">
    <citation type="submission" date="2022-07" db="EMBL/GenBank/DDBJ databases">
        <title>Genome Sequence of Physisporinus lineatus.</title>
        <authorList>
            <person name="Buettner E."/>
        </authorList>
    </citation>
    <scope>NUCLEOTIDE SEQUENCE</scope>
    <source>
        <strain evidence="8">VT162</strain>
    </source>
</reference>
<evidence type="ECO:0000313" key="8">
    <source>
        <dbReference type="EMBL" id="KAJ3491062.1"/>
    </source>
</evidence>
<dbReference type="Pfam" id="PF07690">
    <property type="entry name" value="MFS_1"/>
    <property type="match status" value="1"/>
</dbReference>
<keyword evidence="9" id="KW-1185">Reference proteome</keyword>
<feature type="transmembrane region" description="Helical" evidence="6">
    <location>
        <begin position="354"/>
        <end position="373"/>
    </location>
</feature>
<evidence type="ECO:0000256" key="1">
    <source>
        <dbReference type="ARBA" id="ARBA00004141"/>
    </source>
</evidence>
<dbReference type="EMBL" id="JANAWD010000018">
    <property type="protein sequence ID" value="KAJ3491062.1"/>
    <property type="molecule type" value="Genomic_DNA"/>
</dbReference>
<evidence type="ECO:0000256" key="4">
    <source>
        <dbReference type="ARBA" id="ARBA00023136"/>
    </source>
</evidence>
<proteinExistence type="predicted"/>
<feature type="transmembrane region" description="Helical" evidence="6">
    <location>
        <begin position="452"/>
        <end position="477"/>
    </location>
</feature>
<evidence type="ECO:0000256" key="3">
    <source>
        <dbReference type="ARBA" id="ARBA00022989"/>
    </source>
</evidence>
<dbReference type="InterPro" id="IPR020846">
    <property type="entry name" value="MFS_dom"/>
</dbReference>
<feature type="transmembrane region" description="Helical" evidence="6">
    <location>
        <begin position="489"/>
        <end position="508"/>
    </location>
</feature>
<sequence>MDLTLPSGVASPSRGSSTVVSLNIQDPEEPAIHETGHEDVNSEFQREAFGPEPGEEGWDSFEVRFSPNDPEDPHNWSRPKRWYLTALGGLLVLNATFASSVPSGIVPTLMKQFGFGQEVGAALIALFVAGYCVGPLVWGPLSEQYGRRPIAIVSFIFYVGFQVGCALSPNTGAILAFRFLGGTFAAAPLTNSGGIMSDVWDANTRGKALAFFTLAPFAGPSLGPIVGGYMVVAGVSWRWVFWLLTMFAGACLVLVIFTLPETYMPVLLIKKAQRLRAETGDERYWAPLEKQKLTFAKRVEHTLARPFKILFLEPMLLSITIYMSFIYGCIYLLFEAFPIVFTLGHHLNAGESGLTFLPIFIGGCIGCAVYVIHWNPVYEKLSKQYAPAPVPPEYRLDLCMYASPIFAVSFFWFGWTSYTSISLWAPLMSGLLMGFSVVWIFLGLFNYIVDAYLFVAASALASNTVVRSLFGAGFPMFANQMYDKLNPRWASTLLGCIAILLAPIPFILRKYGAAMRKRSKFAPSRPPVPKEEEETKSSEKLPVTKIQEV</sequence>
<name>A0AAD5YI06_9APHY</name>
<evidence type="ECO:0000256" key="5">
    <source>
        <dbReference type="SAM" id="MobiDB-lite"/>
    </source>
</evidence>
<feature type="transmembrane region" description="Helical" evidence="6">
    <location>
        <begin position="208"/>
        <end position="233"/>
    </location>
</feature>
<comment type="subcellular location">
    <subcellularLocation>
        <location evidence="1">Membrane</location>
        <topology evidence="1">Multi-pass membrane protein</topology>
    </subcellularLocation>
</comment>
<accession>A0AAD5YI06</accession>
<comment type="caution">
    <text evidence="8">The sequence shown here is derived from an EMBL/GenBank/DDBJ whole genome shotgun (WGS) entry which is preliminary data.</text>
</comment>
<dbReference type="GO" id="GO:0022857">
    <property type="term" value="F:transmembrane transporter activity"/>
    <property type="evidence" value="ECO:0007669"/>
    <property type="project" value="InterPro"/>
</dbReference>
<feature type="domain" description="Major facilitator superfamily (MFS) profile" evidence="7">
    <location>
        <begin position="81"/>
        <end position="513"/>
    </location>
</feature>
<feature type="transmembrane region" description="Helical" evidence="6">
    <location>
        <begin position="239"/>
        <end position="259"/>
    </location>
</feature>
<gene>
    <name evidence="8" type="ORF">NLI96_g994</name>
</gene>
<evidence type="ECO:0000313" key="9">
    <source>
        <dbReference type="Proteomes" id="UP001212997"/>
    </source>
</evidence>
<dbReference type="FunFam" id="1.20.1250.20:FF:000011">
    <property type="entry name" value="MFS multidrug transporter, putative"/>
    <property type="match status" value="1"/>
</dbReference>
<organism evidence="8 9">
    <name type="scientific">Meripilus lineatus</name>
    <dbReference type="NCBI Taxonomy" id="2056292"/>
    <lineage>
        <taxon>Eukaryota</taxon>
        <taxon>Fungi</taxon>
        <taxon>Dikarya</taxon>
        <taxon>Basidiomycota</taxon>
        <taxon>Agaricomycotina</taxon>
        <taxon>Agaricomycetes</taxon>
        <taxon>Polyporales</taxon>
        <taxon>Meripilaceae</taxon>
        <taxon>Meripilus</taxon>
    </lineage>
</organism>
<feature type="region of interest" description="Disordered" evidence="5">
    <location>
        <begin position="518"/>
        <end position="549"/>
    </location>
</feature>
<feature type="transmembrane region" description="Helical" evidence="6">
    <location>
        <begin position="175"/>
        <end position="196"/>
    </location>
</feature>
<feature type="compositionally biased region" description="Basic and acidic residues" evidence="5">
    <location>
        <begin position="528"/>
        <end position="539"/>
    </location>
</feature>
<dbReference type="InterPro" id="IPR036259">
    <property type="entry name" value="MFS_trans_sf"/>
</dbReference>
<dbReference type="GO" id="GO:0005886">
    <property type="term" value="C:plasma membrane"/>
    <property type="evidence" value="ECO:0007669"/>
    <property type="project" value="TreeGrafter"/>
</dbReference>
<feature type="region of interest" description="Disordered" evidence="5">
    <location>
        <begin position="1"/>
        <end position="20"/>
    </location>
</feature>
<dbReference type="Gene3D" id="1.20.1250.20">
    <property type="entry name" value="MFS general substrate transporter like domains"/>
    <property type="match status" value="1"/>
</dbReference>
<dbReference type="AlphaFoldDB" id="A0AAD5YI06"/>
<evidence type="ECO:0000256" key="2">
    <source>
        <dbReference type="ARBA" id="ARBA00022692"/>
    </source>
</evidence>
<keyword evidence="2 6" id="KW-0812">Transmembrane</keyword>
<feature type="transmembrane region" description="Helical" evidence="6">
    <location>
        <begin position="315"/>
        <end position="334"/>
    </location>
</feature>
<feature type="transmembrane region" description="Helical" evidence="6">
    <location>
        <begin position="150"/>
        <end position="169"/>
    </location>
</feature>
<keyword evidence="3 6" id="KW-1133">Transmembrane helix</keyword>
<dbReference type="PANTHER" id="PTHR23502">
    <property type="entry name" value="MAJOR FACILITATOR SUPERFAMILY"/>
    <property type="match status" value="1"/>
</dbReference>
<keyword evidence="4 6" id="KW-0472">Membrane</keyword>
<feature type="transmembrane region" description="Helical" evidence="6">
    <location>
        <begin position="119"/>
        <end position="138"/>
    </location>
</feature>
<feature type="transmembrane region" description="Helical" evidence="6">
    <location>
        <begin position="421"/>
        <end position="445"/>
    </location>
</feature>
<dbReference type="SUPFAM" id="SSF103473">
    <property type="entry name" value="MFS general substrate transporter"/>
    <property type="match status" value="1"/>
</dbReference>